<dbReference type="InterPro" id="IPR006169">
    <property type="entry name" value="GTP1_OBG_dom"/>
</dbReference>
<dbReference type="EMBL" id="CAADRA010005608">
    <property type="protein sequence ID" value="VFT91706.1"/>
    <property type="molecule type" value="Genomic_DNA"/>
</dbReference>
<dbReference type="EMBL" id="VJMH01005587">
    <property type="protein sequence ID" value="KAF0694213.1"/>
    <property type="molecule type" value="Genomic_DNA"/>
</dbReference>
<reference evidence="6" key="2">
    <citation type="submission" date="2019-06" db="EMBL/GenBank/DDBJ databases">
        <title>Genomics analysis of Aphanomyces spp. identifies a new class of oomycete effector associated with host adaptation.</title>
        <authorList>
            <person name="Gaulin E."/>
        </authorList>
    </citation>
    <scope>NUCLEOTIDE SEQUENCE</scope>
    <source>
        <strain evidence="6">CBS 578.67</strain>
    </source>
</reference>
<feature type="compositionally biased region" description="Acidic residues" evidence="3">
    <location>
        <begin position="36"/>
        <end position="66"/>
    </location>
</feature>
<dbReference type="InterPro" id="IPR036726">
    <property type="entry name" value="GTP1_OBG_dom_sf"/>
</dbReference>
<dbReference type="InterPro" id="IPR006073">
    <property type="entry name" value="GTP-bd"/>
</dbReference>
<dbReference type="PROSITE" id="PS51710">
    <property type="entry name" value="G_OBG"/>
    <property type="match status" value="1"/>
</dbReference>
<dbReference type="PANTHER" id="PTHR11702">
    <property type="entry name" value="DEVELOPMENTALLY REGULATED GTP-BINDING PROTEIN-RELATED"/>
    <property type="match status" value="1"/>
</dbReference>
<accession>A0A485L2T8</accession>
<dbReference type="Proteomes" id="UP000332933">
    <property type="component" value="Unassembled WGS sequence"/>
</dbReference>
<dbReference type="AlphaFoldDB" id="A0A485L2T8"/>
<dbReference type="OrthoDB" id="347018at2759"/>
<feature type="domain" description="OBG-type G" evidence="4">
    <location>
        <begin position="327"/>
        <end position="495"/>
    </location>
</feature>
<dbReference type="CDD" id="cd01898">
    <property type="entry name" value="Obg"/>
    <property type="match status" value="1"/>
</dbReference>
<sequence>MHRCLQVWRIFERARPLPRGSRSLLKRTFAKKAQDEGEVQEEGVDDEEEYEEEEYGEEDWDEDFDDDFEIDEEDLDDDVGNQEDFDMHDFEDIMSIDGMDNFDKMMGDNAKIKEQVKSKVSVRRGKHSKRKFIDRIRIRVKGGHGGNGCTSFVSMCPLPSSIAPRADGVPLAEGPGQKRPNGGHGGAGGDVIITVDPRLQNLYKPTHHFNGGDGWNGMPNDRAGRRGRDVIVQVPPGTIVKQVERFERWNDELEDMETVDRLQAIVDLDSAGATFMAAKGGKPGLGSRILTGKTTKYGGLRKTMPEGRSVGVPGTSNYLELELKTIADVGLVGYPNAGKSTLLRTLSKATPEVAPYPFTTLHPSVGIVEFPDMYRYSVADLPGLIEGAHKNVGLGHSFLRHIERTKILLYVLDTAGTEGRDPIEDLHHLQNELELYAPNITSRPSLIAANKMDAPGADVNLGRLKKATQIPLVPLSALHKVDIKILASSMRWMIENYKAIDEE</sequence>
<dbReference type="SUPFAM" id="SSF52540">
    <property type="entry name" value="P-loop containing nucleoside triphosphate hydrolases"/>
    <property type="match status" value="1"/>
</dbReference>
<name>A0A485L2T8_9STRA</name>
<evidence type="ECO:0000259" key="5">
    <source>
        <dbReference type="PROSITE" id="PS51883"/>
    </source>
</evidence>
<protein>
    <submittedName>
        <fullName evidence="7">Aste57867_14890 protein</fullName>
    </submittedName>
</protein>
<dbReference type="Gene3D" id="3.40.50.300">
    <property type="entry name" value="P-loop containing nucleotide triphosphate hydrolases"/>
    <property type="match status" value="1"/>
</dbReference>
<dbReference type="PRINTS" id="PR00326">
    <property type="entry name" value="GTP1OBG"/>
</dbReference>
<dbReference type="InterPro" id="IPR045086">
    <property type="entry name" value="OBG_GTPase"/>
</dbReference>
<evidence type="ECO:0000313" key="7">
    <source>
        <dbReference type="EMBL" id="VFT91706.1"/>
    </source>
</evidence>
<keyword evidence="1" id="KW-0547">Nucleotide-binding</keyword>
<gene>
    <name evidence="7" type="primary">Aste57867_14890</name>
    <name evidence="6" type="ORF">As57867_014834</name>
    <name evidence="7" type="ORF">ASTE57867_14890</name>
</gene>
<dbReference type="Pfam" id="PF01018">
    <property type="entry name" value="GTP1_OBG"/>
    <property type="match status" value="1"/>
</dbReference>
<keyword evidence="8" id="KW-1185">Reference proteome</keyword>
<feature type="region of interest" description="Disordered" evidence="3">
    <location>
        <begin position="29"/>
        <end position="66"/>
    </location>
</feature>
<dbReference type="InterPro" id="IPR031167">
    <property type="entry name" value="G_OBG"/>
</dbReference>
<evidence type="ECO:0000313" key="8">
    <source>
        <dbReference type="Proteomes" id="UP000332933"/>
    </source>
</evidence>
<reference evidence="7 8" key="1">
    <citation type="submission" date="2019-03" db="EMBL/GenBank/DDBJ databases">
        <authorList>
            <person name="Gaulin E."/>
            <person name="Dumas B."/>
        </authorList>
    </citation>
    <scope>NUCLEOTIDE SEQUENCE [LARGE SCALE GENOMIC DNA]</scope>
    <source>
        <strain evidence="7">CBS 568.67</strain>
    </source>
</reference>
<dbReference type="Gene3D" id="2.70.210.12">
    <property type="entry name" value="GTP1/OBG domain"/>
    <property type="match status" value="1"/>
</dbReference>
<dbReference type="PROSITE" id="PS51883">
    <property type="entry name" value="OBG"/>
    <property type="match status" value="1"/>
</dbReference>
<dbReference type="GO" id="GO:0005525">
    <property type="term" value="F:GTP binding"/>
    <property type="evidence" value="ECO:0007669"/>
    <property type="project" value="UniProtKB-KW"/>
</dbReference>
<dbReference type="GO" id="GO:0005739">
    <property type="term" value="C:mitochondrion"/>
    <property type="evidence" value="ECO:0007669"/>
    <property type="project" value="TreeGrafter"/>
</dbReference>
<dbReference type="SUPFAM" id="SSF82051">
    <property type="entry name" value="Obg GTP-binding protein N-terminal domain"/>
    <property type="match status" value="1"/>
</dbReference>
<dbReference type="InterPro" id="IPR027417">
    <property type="entry name" value="P-loop_NTPase"/>
</dbReference>
<evidence type="ECO:0000256" key="2">
    <source>
        <dbReference type="ARBA" id="ARBA00023134"/>
    </source>
</evidence>
<dbReference type="GO" id="GO:0003924">
    <property type="term" value="F:GTPase activity"/>
    <property type="evidence" value="ECO:0007669"/>
    <property type="project" value="InterPro"/>
</dbReference>
<keyword evidence="2" id="KW-0342">GTP-binding</keyword>
<organism evidence="7 8">
    <name type="scientific">Aphanomyces stellatus</name>
    <dbReference type="NCBI Taxonomy" id="120398"/>
    <lineage>
        <taxon>Eukaryota</taxon>
        <taxon>Sar</taxon>
        <taxon>Stramenopiles</taxon>
        <taxon>Oomycota</taxon>
        <taxon>Saprolegniomycetes</taxon>
        <taxon>Saprolegniales</taxon>
        <taxon>Verrucalvaceae</taxon>
        <taxon>Aphanomyces</taxon>
    </lineage>
</organism>
<feature type="domain" description="Obg" evidence="5">
    <location>
        <begin position="130"/>
        <end position="326"/>
    </location>
</feature>
<dbReference type="PANTHER" id="PTHR11702:SF31">
    <property type="entry name" value="MITOCHONDRIAL RIBOSOME-ASSOCIATED GTPASE 2"/>
    <property type="match status" value="1"/>
</dbReference>
<dbReference type="Pfam" id="PF01926">
    <property type="entry name" value="MMR_HSR1"/>
    <property type="match status" value="1"/>
</dbReference>
<evidence type="ECO:0000259" key="4">
    <source>
        <dbReference type="PROSITE" id="PS51710"/>
    </source>
</evidence>
<proteinExistence type="predicted"/>
<dbReference type="GO" id="GO:0042254">
    <property type="term" value="P:ribosome biogenesis"/>
    <property type="evidence" value="ECO:0007669"/>
    <property type="project" value="UniProtKB-UniRule"/>
</dbReference>
<evidence type="ECO:0000313" key="6">
    <source>
        <dbReference type="EMBL" id="KAF0694213.1"/>
    </source>
</evidence>
<evidence type="ECO:0000256" key="1">
    <source>
        <dbReference type="ARBA" id="ARBA00022741"/>
    </source>
</evidence>
<evidence type="ECO:0000256" key="3">
    <source>
        <dbReference type="SAM" id="MobiDB-lite"/>
    </source>
</evidence>